<evidence type="ECO:0000313" key="8">
    <source>
        <dbReference type="Proteomes" id="UP000838412"/>
    </source>
</evidence>
<sequence length="327" mass="36584">MTMALTGTDPTSLYVSVCRYILSDSGLEDLYRMLPYLKQALSCCVCENLLQDPYGPQGSPCHHYVCRNCLGGRKVLRPPCGWCAEYRDFVPCRQQHILLNCYKKLCEYVACTSSGRSLLSANGASSSVLTSLQEGLMLPCDSPIPDREVTLLTGRGPTGPPVHTQQRVRGRGSHRVHRRWRRGGRGRGSRGGLGRGGFHHQRRSIISITPHGNRWRQRGVASRGTRHQVISREIRNLAGWGSFHQLELDDKQEETEVEDNVSVASNPSPPEKRSCRCGTFCEPSELTCHRQRCPCYSNQLSCAGCRCRGCKNPYKEDDGKKEDKATE</sequence>
<reference evidence="7" key="1">
    <citation type="submission" date="2022-01" db="EMBL/GenBank/DDBJ databases">
        <authorList>
            <person name="Braso-Vives M."/>
        </authorList>
    </citation>
    <scope>NUCLEOTIDE SEQUENCE</scope>
</reference>
<dbReference type="InterPro" id="IPR017907">
    <property type="entry name" value="Znf_RING_CS"/>
</dbReference>
<dbReference type="PROSITE" id="PS52051">
    <property type="entry name" value="CXC_MSL2"/>
    <property type="match status" value="1"/>
</dbReference>
<dbReference type="CDD" id="cd13122">
    <property type="entry name" value="MSL2_CXC"/>
    <property type="match status" value="1"/>
</dbReference>
<dbReference type="InterPro" id="IPR013083">
    <property type="entry name" value="Znf_RING/FYVE/PHD"/>
</dbReference>
<dbReference type="PROSITE" id="PS00518">
    <property type="entry name" value="ZF_RING_1"/>
    <property type="match status" value="1"/>
</dbReference>
<dbReference type="InterPro" id="IPR033467">
    <property type="entry name" value="Tesmin/TSO1-like_CXC"/>
</dbReference>
<keyword evidence="4" id="KW-0158">Chromosome</keyword>
<proteinExistence type="inferred from homology"/>
<dbReference type="Proteomes" id="UP000838412">
    <property type="component" value="Chromosome 14"/>
</dbReference>
<dbReference type="InterPro" id="IPR032043">
    <property type="entry name" value="Msl2_Znf-RING"/>
</dbReference>
<evidence type="ECO:0000256" key="4">
    <source>
        <dbReference type="PROSITE-ProRule" id="PRU01396"/>
    </source>
</evidence>
<dbReference type="Pfam" id="PF16685">
    <property type="entry name" value="zf-RING_10"/>
    <property type="match status" value="1"/>
</dbReference>
<dbReference type="InterPro" id="IPR037922">
    <property type="entry name" value="MSL2"/>
</dbReference>
<keyword evidence="1" id="KW-0479">Metal-binding</keyword>
<dbReference type="AlphaFoldDB" id="A0A8J9Z0M3"/>
<evidence type="ECO:0000256" key="3">
    <source>
        <dbReference type="ARBA" id="ARBA00022833"/>
    </source>
</evidence>
<comment type="similarity">
    <text evidence="4">Belongs to the MSL2 family.</text>
</comment>
<dbReference type="OrthoDB" id="10012174at2759"/>
<protein>
    <submittedName>
        <fullName evidence="7">MSL2 protein</fullName>
    </submittedName>
</protein>
<dbReference type="Pfam" id="PF16682">
    <property type="entry name" value="MSL2-CXC"/>
    <property type="match status" value="1"/>
</dbReference>
<dbReference type="GO" id="GO:0072487">
    <property type="term" value="C:MSL complex"/>
    <property type="evidence" value="ECO:0007669"/>
    <property type="project" value="UniProtKB-UniRule"/>
</dbReference>
<keyword evidence="8" id="KW-1185">Reference proteome</keyword>
<feature type="domain" description="CXC MSL2-type" evidence="6">
    <location>
        <begin position="270"/>
        <end position="320"/>
    </location>
</feature>
<dbReference type="PANTHER" id="PTHR16048:SF3">
    <property type="entry name" value="E3 UBIQUITIN-PROTEIN LIGASE MSL2"/>
    <property type="match status" value="1"/>
</dbReference>
<gene>
    <name evidence="7" type="primary">MSL2</name>
    <name evidence="7" type="ORF">BLAG_LOCUS7735</name>
</gene>
<accession>A0A8J9Z0M3</accession>
<dbReference type="GO" id="GO:0016567">
    <property type="term" value="P:protein ubiquitination"/>
    <property type="evidence" value="ECO:0007669"/>
    <property type="project" value="TreeGrafter"/>
</dbReference>
<dbReference type="Gene3D" id="3.30.40.10">
    <property type="entry name" value="Zinc/RING finger domain, C3HC4 (zinc finger)"/>
    <property type="match status" value="1"/>
</dbReference>
<evidence type="ECO:0000313" key="7">
    <source>
        <dbReference type="EMBL" id="CAH1245379.1"/>
    </source>
</evidence>
<keyword evidence="2" id="KW-0863">Zinc-finger</keyword>
<dbReference type="PANTHER" id="PTHR16048">
    <property type="entry name" value="MSL2-RELATED"/>
    <property type="match status" value="1"/>
</dbReference>
<dbReference type="GO" id="GO:0061630">
    <property type="term" value="F:ubiquitin protein ligase activity"/>
    <property type="evidence" value="ECO:0007669"/>
    <property type="project" value="InterPro"/>
</dbReference>
<evidence type="ECO:0000259" key="6">
    <source>
        <dbReference type="PROSITE" id="PS52051"/>
    </source>
</evidence>
<organism evidence="7 8">
    <name type="scientific">Branchiostoma lanceolatum</name>
    <name type="common">Common lancelet</name>
    <name type="synonym">Amphioxus lanceolatum</name>
    <dbReference type="NCBI Taxonomy" id="7740"/>
    <lineage>
        <taxon>Eukaryota</taxon>
        <taxon>Metazoa</taxon>
        <taxon>Chordata</taxon>
        <taxon>Cephalochordata</taxon>
        <taxon>Leptocardii</taxon>
        <taxon>Amphioxiformes</taxon>
        <taxon>Branchiostomatidae</taxon>
        <taxon>Branchiostoma</taxon>
    </lineage>
</organism>
<name>A0A8J9Z0M3_BRALA</name>
<dbReference type="InterPro" id="IPR032049">
    <property type="entry name" value="Msl2-CXC"/>
</dbReference>
<keyword evidence="3" id="KW-0862">Zinc</keyword>
<evidence type="ECO:0000256" key="2">
    <source>
        <dbReference type="ARBA" id="ARBA00022771"/>
    </source>
</evidence>
<keyword evidence="4" id="KW-0539">Nucleus</keyword>
<feature type="compositionally biased region" description="Basic residues" evidence="5">
    <location>
        <begin position="166"/>
        <end position="188"/>
    </location>
</feature>
<feature type="region of interest" description="Disordered" evidence="5">
    <location>
        <begin position="153"/>
        <end position="200"/>
    </location>
</feature>
<dbReference type="GO" id="GO:0008270">
    <property type="term" value="F:zinc ion binding"/>
    <property type="evidence" value="ECO:0007669"/>
    <property type="project" value="UniProtKB-KW"/>
</dbReference>
<dbReference type="SMART" id="SM01114">
    <property type="entry name" value="CXC"/>
    <property type="match status" value="1"/>
</dbReference>
<dbReference type="EMBL" id="OV696699">
    <property type="protein sequence ID" value="CAH1245379.1"/>
    <property type="molecule type" value="Genomic_DNA"/>
</dbReference>
<evidence type="ECO:0000256" key="1">
    <source>
        <dbReference type="ARBA" id="ARBA00022723"/>
    </source>
</evidence>
<evidence type="ECO:0000256" key="5">
    <source>
        <dbReference type="SAM" id="MobiDB-lite"/>
    </source>
</evidence>